<protein>
    <submittedName>
        <fullName evidence="1">1305_t:CDS:1</fullName>
    </submittedName>
</protein>
<name>A0A9N9IT29_9GLOM</name>
<gene>
    <name evidence="1" type="ORF">AMORRO_LOCUS15219</name>
</gene>
<evidence type="ECO:0000313" key="2">
    <source>
        <dbReference type="Proteomes" id="UP000789342"/>
    </source>
</evidence>
<dbReference type="AlphaFoldDB" id="A0A9N9IT29"/>
<proteinExistence type="predicted"/>
<reference evidence="1" key="1">
    <citation type="submission" date="2021-06" db="EMBL/GenBank/DDBJ databases">
        <authorList>
            <person name="Kallberg Y."/>
            <person name="Tangrot J."/>
            <person name="Rosling A."/>
        </authorList>
    </citation>
    <scope>NUCLEOTIDE SEQUENCE</scope>
    <source>
        <strain evidence="1">CL551</strain>
    </source>
</reference>
<evidence type="ECO:0000313" key="1">
    <source>
        <dbReference type="EMBL" id="CAG8748963.1"/>
    </source>
</evidence>
<organism evidence="1 2">
    <name type="scientific">Acaulospora morrowiae</name>
    <dbReference type="NCBI Taxonomy" id="94023"/>
    <lineage>
        <taxon>Eukaryota</taxon>
        <taxon>Fungi</taxon>
        <taxon>Fungi incertae sedis</taxon>
        <taxon>Mucoromycota</taxon>
        <taxon>Glomeromycotina</taxon>
        <taxon>Glomeromycetes</taxon>
        <taxon>Diversisporales</taxon>
        <taxon>Acaulosporaceae</taxon>
        <taxon>Acaulospora</taxon>
    </lineage>
</organism>
<dbReference type="EMBL" id="CAJVPV010034480">
    <property type="protein sequence ID" value="CAG8748963.1"/>
    <property type="molecule type" value="Genomic_DNA"/>
</dbReference>
<accession>A0A9N9IT29</accession>
<dbReference type="Proteomes" id="UP000789342">
    <property type="component" value="Unassembled WGS sequence"/>
</dbReference>
<feature type="non-terminal residue" evidence="1">
    <location>
        <position position="1"/>
    </location>
</feature>
<sequence>IHKYWKFIDGKIWPSATLIFNNTSYNEDENNRENNTEDGISFGMEAKSLLQENEDIID</sequence>
<comment type="caution">
    <text evidence="1">The sequence shown here is derived from an EMBL/GenBank/DDBJ whole genome shotgun (WGS) entry which is preliminary data.</text>
</comment>
<keyword evidence="2" id="KW-1185">Reference proteome</keyword>